<dbReference type="Proteomes" id="UP000231279">
    <property type="component" value="Unassembled WGS sequence"/>
</dbReference>
<dbReference type="PANTHER" id="PTHR23155">
    <property type="entry name" value="DISEASE RESISTANCE PROTEIN RP"/>
    <property type="match status" value="1"/>
</dbReference>
<gene>
    <name evidence="6" type="ORF">CDL12_08240</name>
</gene>
<dbReference type="GO" id="GO:0098542">
    <property type="term" value="P:defense response to other organism"/>
    <property type="evidence" value="ECO:0007669"/>
    <property type="project" value="TreeGrafter"/>
</dbReference>
<comment type="caution">
    <text evidence="6">The sequence shown here is derived from an EMBL/GenBank/DDBJ whole genome shotgun (WGS) entry which is preliminary data.</text>
</comment>
<name>A0A2G9HNI3_9LAMI</name>
<dbReference type="Pfam" id="PF00931">
    <property type="entry name" value="NB-ARC"/>
    <property type="match status" value="1"/>
</dbReference>
<dbReference type="InterPro" id="IPR058922">
    <property type="entry name" value="WHD_DRP"/>
</dbReference>
<organism evidence="6 7">
    <name type="scientific">Handroanthus impetiginosus</name>
    <dbReference type="NCBI Taxonomy" id="429701"/>
    <lineage>
        <taxon>Eukaryota</taxon>
        <taxon>Viridiplantae</taxon>
        <taxon>Streptophyta</taxon>
        <taxon>Embryophyta</taxon>
        <taxon>Tracheophyta</taxon>
        <taxon>Spermatophyta</taxon>
        <taxon>Magnoliopsida</taxon>
        <taxon>eudicotyledons</taxon>
        <taxon>Gunneridae</taxon>
        <taxon>Pentapetalae</taxon>
        <taxon>asterids</taxon>
        <taxon>lamiids</taxon>
        <taxon>Lamiales</taxon>
        <taxon>Bignoniaceae</taxon>
        <taxon>Crescentiina</taxon>
        <taxon>Tabebuia alliance</taxon>
        <taxon>Handroanthus</taxon>
    </lineage>
</organism>
<feature type="domain" description="NB-ARC" evidence="4">
    <location>
        <begin position="40"/>
        <end position="160"/>
    </location>
</feature>
<dbReference type="STRING" id="429701.A0A2G9HNI3"/>
<keyword evidence="7" id="KW-1185">Reference proteome</keyword>
<protein>
    <submittedName>
        <fullName evidence="6">Uncharacterized protein</fullName>
    </submittedName>
</protein>
<dbReference type="InterPro" id="IPR027417">
    <property type="entry name" value="P-loop_NTPase"/>
</dbReference>
<dbReference type="PANTHER" id="PTHR23155:SF1211">
    <property type="entry name" value="OS09G0313500 PROTEIN"/>
    <property type="match status" value="1"/>
</dbReference>
<dbReference type="Gene3D" id="3.80.10.10">
    <property type="entry name" value="Ribonuclease Inhibitor"/>
    <property type="match status" value="1"/>
</dbReference>
<dbReference type="InterPro" id="IPR032675">
    <property type="entry name" value="LRR_dom_sf"/>
</dbReference>
<dbReference type="SUPFAM" id="SSF52058">
    <property type="entry name" value="L domain-like"/>
    <property type="match status" value="1"/>
</dbReference>
<evidence type="ECO:0000259" key="4">
    <source>
        <dbReference type="Pfam" id="PF00931"/>
    </source>
</evidence>
<dbReference type="InterPro" id="IPR002182">
    <property type="entry name" value="NB-ARC"/>
</dbReference>
<evidence type="ECO:0000256" key="1">
    <source>
        <dbReference type="ARBA" id="ARBA00022741"/>
    </source>
</evidence>
<evidence type="ECO:0000313" key="6">
    <source>
        <dbReference type="EMBL" id="PIN19087.1"/>
    </source>
</evidence>
<dbReference type="AlphaFoldDB" id="A0A2G9HNI3"/>
<evidence type="ECO:0000256" key="3">
    <source>
        <dbReference type="ARBA" id="ARBA00022840"/>
    </source>
</evidence>
<keyword evidence="2" id="KW-0611">Plant defense</keyword>
<proteinExistence type="predicted"/>
<accession>A0A2G9HNI3</accession>
<dbReference type="EMBL" id="NKXS01001339">
    <property type="protein sequence ID" value="PIN19087.1"/>
    <property type="molecule type" value="Genomic_DNA"/>
</dbReference>
<reference evidence="7" key="1">
    <citation type="journal article" date="2018" name="Gigascience">
        <title>Genome assembly of the Pink Ipe (Handroanthus impetiginosus, Bignoniaceae), a highly valued, ecologically keystone Neotropical timber forest tree.</title>
        <authorList>
            <person name="Silva-Junior O.B."/>
            <person name="Grattapaglia D."/>
            <person name="Novaes E."/>
            <person name="Collevatti R.G."/>
        </authorList>
    </citation>
    <scope>NUCLEOTIDE SEQUENCE [LARGE SCALE GENOMIC DNA]</scope>
    <source>
        <strain evidence="7">cv. UFG-1</strain>
    </source>
</reference>
<dbReference type="GO" id="GO:0043531">
    <property type="term" value="F:ADP binding"/>
    <property type="evidence" value="ECO:0007669"/>
    <property type="project" value="InterPro"/>
</dbReference>
<dbReference type="SUPFAM" id="SSF52540">
    <property type="entry name" value="P-loop containing nucleoside triphosphate hydrolases"/>
    <property type="match status" value="1"/>
</dbReference>
<dbReference type="OrthoDB" id="911815at2759"/>
<evidence type="ECO:0000259" key="5">
    <source>
        <dbReference type="Pfam" id="PF23559"/>
    </source>
</evidence>
<keyword evidence="3" id="KW-0067">ATP-binding</keyword>
<evidence type="ECO:0000256" key="2">
    <source>
        <dbReference type="ARBA" id="ARBA00022821"/>
    </source>
</evidence>
<sequence>MHAHGELIFGMEEDRLILMDKLIDGLIPELLVIVILYMVVADYFHVRAWATVGMKFWATEILEDIVSWTWGMSTYEIVRLGTMELMEMLYKSQKVRRYLDDVWSKEVWNTLKIAFPLDHNRSKIVITTLLMDVAHYSGVYIHKMELLNEEQSWELFKLKFSGKRDQDQAMPVEKLYVLWMAEGLIIMSYPSYKRQMQDAEEYLRELAYRSLVLVPEMEPVLYSIKIRSCQLHDLIQLSDLKGFQRTRVLDFGKVDFRIGKLPKGINKVTYLTYFSFRGCYLPEFLAFLISCAMTIPNVMWKLSNLKHLYFPLACRSDTNEKLKLDSLKKLQVLENFPTGICDIDDLRELKNLENSKGFVDVNNKRRSIMARLLECNATHNLNIEGYPGMFPHLDKGIGSNFTEMNFNRFEFSEDPMPILGMLPNLRSLVLCNDAFLGKKMRCLEDGFPLLRSLELEVGAGSIPVLNIYIVEKCDKLETLRCELTKIPTLQKLMIGLMPIEFHDEVKKLVEEQRTNWEAYDLTTAFYDCG</sequence>
<dbReference type="Gene3D" id="3.40.50.300">
    <property type="entry name" value="P-loop containing nucleotide triphosphate hydrolases"/>
    <property type="match status" value="1"/>
</dbReference>
<dbReference type="Pfam" id="PF23559">
    <property type="entry name" value="WHD_DRP"/>
    <property type="match status" value="1"/>
</dbReference>
<evidence type="ECO:0000313" key="7">
    <source>
        <dbReference type="Proteomes" id="UP000231279"/>
    </source>
</evidence>
<keyword evidence="1" id="KW-0547">Nucleotide-binding</keyword>
<feature type="domain" description="Disease resistance protein winged helix" evidence="5">
    <location>
        <begin position="167"/>
        <end position="235"/>
    </location>
</feature>
<dbReference type="InterPro" id="IPR044974">
    <property type="entry name" value="Disease_R_plants"/>
</dbReference>